<keyword evidence="12" id="KW-1185">Reference proteome</keyword>
<dbReference type="PANTHER" id="PTHR38766:SF1">
    <property type="entry name" value="FLAGELLAR PROTEIN FLIO"/>
    <property type="match status" value="1"/>
</dbReference>
<evidence type="ECO:0000313" key="12">
    <source>
        <dbReference type="Proteomes" id="UP000547011"/>
    </source>
</evidence>
<accession>A0A7W6IKY8</accession>
<reference evidence="11 12" key="1">
    <citation type="submission" date="2020-08" db="EMBL/GenBank/DDBJ databases">
        <title>Genomic Encyclopedia of Type Strains, Phase IV (KMG-IV): sequencing the most valuable type-strain genomes for metagenomic binning, comparative biology and taxonomic classification.</title>
        <authorList>
            <person name="Goeker M."/>
        </authorList>
    </citation>
    <scope>NUCLEOTIDE SEQUENCE [LARGE SCALE GENOMIC DNA]</scope>
    <source>
        <strain evidence="11 12">DSM 23447</strain>
    </source>
</reference>
<feature type="compositionally biased region" description="Pro residues" evidence="9">
    <location>
        <begin position="123"/>
        <end position="143"/>
    </location>
</feature>
<gene>
    <name evidence="11" type="ORF">GGR20_001121</name>
</gene>
<dbReference type="EMBL" id="JACIEW010000002">
    <property type="protein sequence ID" value="MBB4051485.1"/>
    <property type="molecule type" value="Genomic_DNA"/>
</dbReference>
<keyword evidence="3" id="KW-1003">Cell membrane</keyword>
<organism evidence="11 12">
    <name type="scientific">Devosia subaequoris</name>
    <dbReference type="NCBI Taxonomy" id="395930"/>
    <lineage>
        <taxon>Bacteria</taxon>
        <taxon>Pseudomonadati</taxon>
        <taxon>Pseudomonadota</taxon>
        <taxon>Alphaproteobacteria</taxon>
        <taxon>Hyphomicrobiales</taxon>
        <taxon>Devosiaceae</taxon>
        <taxon>Devosia</taxon>
    </lineage>
</organism>
<feature type="transmembrane region" description="Helical" evidence="10">
    <location>
        <begin position="15"/>
        <end position="36"/>
    </location>
</feature>
<evidence type="ECO:0000256" key="1">
    <source>
        <dbReference type="ARBA" id="ARBA00004117"/>
    </source>
</evidence>
<keyword evidence="4 10" id="KW-0812">Transmembrane</keyword>
<keyword evidence="7" id="KW-0975">Bacterial flagellum</keyword>
<dbReference type="PANTHER" id="PTHR38766">
    <property type="entry name" value="FLAGELLAR PROTEIN FLIO"/>
    <property type="match status" value="1"/>
</dbReference>
<proteinExistence type="inferred from homology"/>
<evidence type="ECO:0000256" key="4">
    <source>
        <dbReference type="ARBA" id="ARBA00022692"/>
    </source>
</evidence>
<comment type="subcellular location">
    <subcellularLocation>
        <location evidence="1">Bacterial flagellum basal body</location>
    </subcellularLocation>
    <subcellularLocation>
        <location evidence="2">Cell membrane</location>
    </subcellularLocation>
</comment>
<evidence type="ECO:0000256" key="3">
    <source>
        <dbReference type="ARBA" id="ARBA00022475"/>
    </source>
</evidence>
<evidence type="ECO:0000256" key="6">
    <source>
        <dbReference type="ARBA" id="ARBA00023136"/>
    </source>
</evidence>
<evidence type="ECO:0000256" key="8">
    <source>
        <dbReference type="ARBA" id="ARBA00037937"/>
    </source>
</evidence>
<evidence type="ECO:0000256" key="5">
    <source>
        <dbReference type="ARBA" id="ARBA00022989"/>
    </source>
</evidence>
<dbReference type="GO" id="GO:0005886">
    <property type="term" value="C:plasma membrane"/>
    <property type="evidence" value="ECO:0007669"/>
    <property type="project" value="UniProtKB-SubCell"/>
</dbReference>
<dbReference type="Pfam" id="PF04347">
    <property type="entry name" value="FliO"/>
    <property type="match status" value="1"/>
</dbReference>
<sequence>MQFITGLFGGSGNTILTMILALGIVLVLIVLAVWFLKLISNVSGSAARGRNRRLAVVDTLALDQKRQLVIVRRDDVEHLILTGGPHDVVVESGIPVPETAKPEPARRGLPSLATRRPAVSKPAPAPTQPTPAEPDADAPPAPEPAKRPTRSLRHTGLLRPVSVQDPTLSVDNPDAPSETPADSDREVDGDTASEGTAAEHDNSEQANRN</sequence>
<dbReference type="RefSeq" id="WP_183310240.1">
    <property type="nucleotide sequence ID" value="NZ_JACIEW010000002.1"/>
</dbReference>
<feature type="region of interest" description="Disordered" evidence="9">
    <location>
        <begin position="91"/>
        <end position="209"/>
    </location>
</feature>
<dbReference type="InterPro" id="IPR022781">
    <property type="entry name" value="Flagellar_biosynth_FliO"/>
</dbReference>
<evidence type="ECO:0000256" key="10">
    <source>
        <dbReference type="SAM" id="Phobius"/>
    </source>
</evidence>
<dbReference type="AlphaFoldDB" id="A0A7W6IKY8"/>
<evidence type="ECO:0000256" key="9">
    <source>
        <dbReference type="SAM" id="MobiDB-lite"/>
    </source>
</evidence>
<name>A0A7W6IKY8_9HYPH</name>
<dbReference type="Proteomes" id="UP000547011">
    <property type="component" value="Unassembled WGS sequence"/>
</dbReference>
<comment type="similarity">
    <text evidence="8">Belongs to the FliO/MopB family.</text>
</comment>
<dbReference type="GO" id="GO:0009425">
    <property type="term" value="C:bacterial-type flagellum basal body"/>
    <property type="evidence" value="ECO:0007669"/>
    <property type="project" value="UniProtKB-SubCell"/>
</dbReference>
<keyword evidence="6 10" id="KW-0472">Membrane</keyword>
<keyword evidence="5 10" id="KW-1133">Transmembrane helix</keyword>
<comment type="caution">
    <text evidence="11">The sequence shown here is derived from an EMBL/GenBank/DDBJ whole genome shotgun (WGS) entry which is preliminary data.</text>
</comment>
<evidence type="ECO:0000256" key="7">
    <source>
        <dbReference type="ARBA" id="ARBA00023143"/>
    </source>
</evidence>
<dbReference type="InterPro" id="IPR052205">
    <property type="entry name" value="FliO/MopB"/>
</dbReference>
<evidence type="ECO:0008006" key="13">
    <source>
        <dbReference type="Google" id="ProtNLM"/>
    </source>
</evidence>
<dbReference type="GO" id="GO:0044781">
    <property type="term" value="P:bacterial-type flagellum organization"/>
    <property type="evidence" value="ECO:0007669"/>
    <property type="project" value="InterPro"/>
</dbReference>
<evidence type="ECO:0000256" key="2">
    <source>
        <dbReference type="ARBA" id="ARBA00004236"/>
    </source>
</evidence>
<evidence type="ECO:0000313" key="11">
    <source>
        <dbReference type="EMBL" id="MBB4051485.1"/>
    </source>
</evidence>
<protein>
    <recommendedName>
        <fullName evidence="13">Flagellar biosynthesis protein, FliO</fullName>
    </recommendedName>
</protein>